<evidence type="ECO:0000256" key="3">
    <source>
        <dbReference type="ARBA" id="ARBA00022741"/>
    </source>
</evidence>
<evidence type="ECO:0000259" key="5">
    <source>
        <dbReference type="PROSITE" id="PS50893"/>
    </source>
</evidence>
<dbReference type="InterPro" id="IPR027417">
    <property type="entry name" value="P-loop_NTPase"/>
</dbReference>
<dbReference type="Gene3D" id="3.40.50.300">
    <property type="entry name" value="P-loop containing nucleotide triphosphate hydrolases"/>
    <property type="match status" value="1"/>
</dbReference>
<dbReference type="Pfam" id="PF00005">
    <property type="entry name" value="ABC_tran"/>
    <property type="match status" value="1"/>
</dbReference>
<gene>
    <name evidence="6" type="ORF">ENS41_04900</name>
</gene>
<dbReference type="SMART" id="SM00382">
    <property type="entry name" value="AAA"/>
    <property type="match status" value="1"/>
</dbReference>
<accession>A0A7C4GGH4</accession>
<dbReference type="GO" id="GO:0016887">
    <property type="term" value="F:ATP hydrolysis activity"/>
    <property type="evidence" value="ECO:0007669"/>
    <property type="project" value="InterPro"/>
</dbReference>
<dbReference type="CDD" id="cd03230">
    <property type="entry name" value="ABC_DR_subfamily_A"/>
    <property type="match status" value="1"/>
</dbReference>
<dbReference type="SUPFAM" id="SSF52540">
    <property type="entry name" value="P-loop containing nucleoside triphosphate hydrolases"/>
    <property type="match status" value="1"/>
</dbReference>
<name>A0A7C4GGH4_UNCW3</name>
<dbReference type="InterPro" id="IPR003439">
    <property type="entry name" value="ABC_transporter-like_ATP-bd"/>
</dbReference>
<keyword evidence="3" id="KW-0547">Nucleotide-binding</keyword>
<reference evidence="6" key="1">
    <citation type="journal article" date="2020" name="mSystems">
        <title>Genome- and Community-Level Interaction Insights into Carbon Utilization and Element Cycling Functions of Hydrothermarchaeota in Hydrothermal Sediment.</title>
        <authorList>
            <person name="Zhou Z."/>
            <person name="Liu Y."/>
            <person name="Xu W."/>
            <person name="Pan J."/>
            <person name="Luo Z.H."/>
            <person name="Li M."/>
        </authorList>
    </citation>
    <scope>NUCLEOTIDE SEQUENCE [LARGE SCALE GENOMIC DNA]</scope>
    <source>
        <strain evidence="6">SpSt-488</strain>
    </source>
</reference>
<evidence type="ECO:0000256" key="2">
    <source>
        <dbReference type="ARBA" id="ARBA00022448"/>
    </source>
</evidence>
<proteinExistence type="inferred from homology"/>
<dbReference type="AlphaFoldDB" id="A0A7C4GGH4"/>
<dbReference type="GO" id="GO:0005524">
    <property type="term" value="F:ATP binding"/>
    <property type="evidence" value="ECO:0007669"/>
    <property type="project" value="UniProtKB-KW"/>
</dbReference>
<organism evidence="6">
    <name type="scientific">candidate division WOR-3 bacterium</name>
    <dbReference type="NCBI Taxonomy" id="2052148"/>
    <lineage>
        <taxon>Bacteria</taxon>
        <taxon>Bacteria division WOR-3</taxon>
    </lineage>
</organism>
<protein>
    <submittedName>
        <fullName evidence="6">ABC transporter ATP-binding protein</fullName>
    </submittedName>
</protein>
<keyword evidence="4 6" id="KW-0067">ATP-binding</keyword>
<evidence type="ECO:0000313" key="6">
    <source>
        <dbReference type="EMBL" id="HGK28275.1"/>
    </source>
</evidence>
<comment type="caution">
    <text evidence="6">The sequence shown here is derived from an EMBL/GenBank/DDBJ whole genome shotgun (WGS) entry which is preliminary data.</text>
</comment>
<sequence length="318" mass="35380">MAVLSEPAVEIVRLSKSYRTGFRMKRTEALVDLSLTVNRGEVFGFLGPNGAGKTTTIKILMGLTSPGGGTARLLGRPPSDYRVRAKVGFLPESPYFYEYLTATEFLVMAAQLSGVPGSDVPSRVREMLRLVRMDHAAGKQMRQLSRGMLQRIGVAQALIHDPELVVLDEPMGGLDPVGRREFRDIMADLRDRGKTVFFSTHILADVEIVCDRVGIISAGRMVQLGRLDEILSEEVDAIEVTVAGVTGRYRKAFERVAQRSMQSGELLLLTLRDEEDVERVMAIAREAGARIKAVVPRRRTLEDHFMDKLRQPAEGRRE</sequence>
<keyword evidence="2" id="KW-0813">Transport</keyword>
<dbReference type="EMBL" id="DSUT01000100">
    <property type="protein sequence ID" value="HGK28275.1"/>
    <property type="molecule type" value="Genomic_DNA"/>
</dbReference>
<dbReference type="InterPro" id="IPR003593">
    <property type="entry name" value="AAA+_ATPase"/>
</dbReference>
<evidence type="ECO:0000256" key="4">
    <source>
        <dbReference type="ARBA" id="ARBA00022840"/>
    </source>
</evidence>
<dbReference type="PANTHER" id="PTHR43335:SF4">
    <property type="entry name" value="ABC TRANSPORTER, ATP-BINDING PROTEIN"/>
    <property type="match status" value="1"/>
</dbReference>
<comment type="similarity">
    <text evidence="1">Belongs to the ABC transporter superfamily.</text>
</comment>
<feature type="domain" description="ABC transporter" evidence="5">
    <location>
        <begin position="12"/>
        <end position="243"/>
    </location>
</feature>
<dbReference type="PANTHER" id="PTHR43335">
    <property type="entry name" value="ABC TRANSPORTER, ATP-BINDING PROTEIN"/>
    <property type="match status" value="1"/>
</dbReference>
<evidence type="ECO:0000256" key="1">
    <source>
        <dbReference type="ARBA" id="ARBA00005417"/>
    </source>
</evidence>
<dbReference type="PROSITE" id="PS50893">
    <property type="entry name" value="ABC_TRANSPORTER_2"/>
    <property type="match status" value="1"/>
</dbReference>